<protein>
    <submittedName>
        <fullName evidence="1">Uncharacterized protein</fullName>
    </submittedName>
</protein>
<name>A0A921HCF4_9PAST</name>
<dbReference type="Proteomes" id="UP000749334">
    <property type="component" value="Unassembled WGS sequence"/>
</dbReference>
<reference evidence="1" key="2">
    <citation type="submission" date="2021-09" db="EMBL/GenBank/DDBJ databases">
        <authorList>
            <person name="Gilroy R."/>
        </authorList>
    </citation>
    <scope>NUCLEOTIDE SEQUENCE</scope>
    <source>
        <strain evidence="1">ChiHjej11B10-15683</strain>
    </source>
</reference>
<comment type="caution">
    <text evidence="1">The sequence shown here is derived from an EMBL/GenBank/DDBJ whole genome shotgun (WGS) entry which is preliminary data.</text>
</comment>
<dbReference type="AlphaFoldDB" id="A0A921HCF4"/>
<reference evidence="1" key="1">
    <citation type="journal article" date="2021" name="PeerJ">
        <title>Extensive microbial diversity within the chicken gut microbiome revealed by metagenomics and culture.</title>
        <authorList>
            <person name="Gilroy R."/>
            <person name="Ravi A."/>
            <person name="Getino M."/>
            <person name="Pursley I."/>
            <person name="Horton D.L."/>
            <person name="Alikhan N.F."/>
            <person name="Baker D."/>
            <person name="Gharbi K."/>
            <person name="Hall N."/>
            <person name="Watson M."/>
            <person name="Adriaenssens E.M."/>
            <person name="Foster-Nyarko E."/>
            <person name="Jarju S."/>
            <person name="Secka A."/>
            <person name="Antonio M."/>
            <person name="Oren A."/>
            <person name="Chaudhuri R.R."/>
            <person name="La Ragione R."/>
            <person name="Hildebrand F."/>
            <person name="Pallen M.J."/>
        </authorList>
    </citation>
    <scope>NUCLEOTIDE SEQUENCE</scope>
    <source>
        <strain evidence="1">ChiHjej11B10-15683</strain>
    </source>
</reference>
<evidence type="ECO:0000313" key="2">
    <source>
        <dbReference type="Proteomes" id="UP000749334"/>
    </source>
</evidence>
<dbReference type="EMBL" id="DYVQ01000079">
    <property type="protein sequence ID" value="HJF74431.1"/>
    <property type="molecule type" value="Genomic_DNA"/>
</dbReference>
<accession>A0A921HCF4</accession>
<evidence type="ECO:0000313" key="1">
    <source>
        <dbReference type="EMBL" id="HJF74431.1"/>
    </source>
</evidence>
<gene>
    <name evidence="1" type="ORF">K8W15_09670</name>
</gene>
<sequence length="77" mass="8802">MSAKTQDKKLQIDILEREVQALHQPFTLLNILASRTDIEALEYCEIQDALQGIESLLYAKLERIEDRIAMLKGVSND</sequence>
<proteinExistence type="predicted"/>
<organism evidence="1 2">
    <name type="scientific">Gallibacterium anatis</name>
    <dbReference type="NCBI Taxonomy" id="750"/>
    <lineage>
        <taxon>Bacteria</taxon>
        <taxon>Pseudomonadati</taxon>
        <taxon>Pseudomonadota</taxon>
        <taxon>Gammaproteobacteria</taxon>
        <taxon>Pasteurellales</taxon>
        <taxon>Pasteurellaceae</taxon>
        <taxon>Gallibacterium</taxon>
    </lineage>
</organism>